<evidence type="ECO:0000256" key="3">
    <source>
        <dbReference type="ARBA" id="ARBA00022741"/>
    </source>
</evidence>
<sequence>MGSVVHALKQPTRDNPLTRLSVHIDTTYHEIDKLKLKVRLQQQQQHQLLQKQKQQQKQQYPPSHLQHSHQSMELKVPSTSSKITTTVIEETIRYDDEKDDYIFRENEIWHNRFKIVRRLGKGSFGQVFEAVDMSILDSAVAIKPEKFPPLSSAVAIKIIKNRKSFYNQALMEIKILKLLNEKDADDSKRIGWLVLYDLSSKISTVRMKEHFIHRNHLCIVYELLSVNLYEVIKMGSFTGLSLNLIRKVASQILSALRLLSRSDVQVIHCDLKPENRFYRSPEVILGHSYTMSIDIWSLGCILYELFSGEPLFSGQTEHDQLIRIIDLLGLPPRSMLDSASDAKITSMFQVLHSPSPPLPIYPSSTSYSKNTVSSAKPQIARANIANYNNTARIYRAIVPPTFKSRNTTFDALFQTKFQRALQLGKGAPHNFPPSKPNSISDTDNSPTIITVENPLRAYSAFSADFDRFKDLVVRMLVYDPNERITPEEALRHPFFSKSVMERETNTVLTISESGGQQRQQQSQGTSSMSVHGRGGLVGNL</sequence>
<dbReference type="GO" id="GO:0004674">
    <property type="term" value="F:protein serine/threonine kinase activity"/>
    <property type="evidence" value="ECO:0007669"/>
    <property type="project" value="UniProtKB-KW"/>
</dbReference>
<keyword evidence="10" id="KW-1185">Reference proteome</keyword>
<dbReference type="InterPro" id="IPR017441">
    <property type="entry name" value="Protein_kinase_ATP_BS"/>
</dbReference>
<dbReference type="PANTHER" id="PTHR24058">
    <property type="entry name" value="DUAL SPECIFICITY PROTEIN KINASE"/>
    <property type="match status" value="1"/>
</dbReference>
<evidence type="ECO:0000256" key="5">
    <source>
        <dbReference type="ARBA" id="ARBA00022840"/>
    </source>
</evidence>
<feature type="compositionally biased region" description="Polar residues" evidence="7">
    <location>
        <begin position="436"/>
        <end position="445"/>
    </location>
</feature>
<evidence type="ECO:0000256" key="2">
    <source>
        <dbReference type="ARBA" id="ARBA00022679"/>
    </source>
</evidence>
<dbReference type="EMBL" id="JADGJH010000050">
    <property type="protein sequence ID" value="KAJ3140437.1"/>
    <property type="molecule type" value="Genomic_DNA"/>
</dbReference>
<evidence type="ECO:0000256" key="1">
    <source>
        <dbReference type="ARBA" id="ARBA00022527"/>
    </source>
</evidence>
<dbReference type="PROSITE" id="PS50011">
    <property type="entry name" value="PROTEIN_KINASE_DOM"/>
    <property type="match status" value="1"/>
</dbReference>
<feature type="region of interest" description="Disordered" evidence="7">
    <location>
        <begin position="47"/>
        <end position="76"/>
    </location>
</feature>
<dbReference type="Proteomes" id="UP001211907">
    <property type="component" value="Unassembled WGS sequence"/>
</dbReference>
<evidence type="ECO:0000256" key="7">
    <source>
        <dbReference type="SAM" id="MobiDB-lite"/>
    </source>
</evidence>
<dbReference type="Pfam" id="PF00069">
    <property type="entry name" value="Pkinase"/>
    <property type="match status" value="1"/>
</dbReference>
<dbReference type="SUPFAM" id="SSF56112">
    <property type="entry name" value="Protein kinase-like (PK-like)"/>
    <property type="match status" value="1"/>
</dbReference>
<keyword evidence="2" id="KW-0808">Transferase</keyword>
<dbReference type="GO" id="GO:0005524">
    <property type="term" value="F:ATP binding"/>
    <property type="evidence" value="ECO:0007669"/>
    <property type="project" value="UniProtKB-UniRule"/>
</dbReference>
<evidence type="ECO:0000256" key="4">
    <source>
        <dbReference type="ARBA" id="ARBA00022777"/>
    </source>
</evidence>
<keyword evidence="4 9" id="KW-0418">Kinase</keyword>
<comment type="caution">
    <text evidence="9">The sequence shown here is derived from an EMBL/GenBank/DDBJ whole genome shotgun (WGS) entry which is preliminary data.</text>
</comment>
<evidence type="ECO:0000259" key="8">
    <source>
        <dbReference type="PROSITE" id="PS50011"/>
    </source>
</evidence>
<dbReference type="Gene3D" id="3.30.200.20">
    <property type="entry name" value="Phosphorylase Kinase, domain 1"/>
    <property type="match status" value="1"/>
</dbReference>
<dbReference type="AlphaFoldDB" id="A0AAD5TF12"/>
<name>A0AAD5TF12_9FUNG</name>
<organism evidence="9 10">
    <name type="scientific">Physocladia obscura</name>
    <dbReference type="NCBI Taxonomy" id="109957"/>
    <lineage>
        <taxon>Eukaryota</taxon>
        <taxon>Fungi</taxon>
        <taxon>Fungi incertae sedis</taxon>
        <taxon>Chytridiomycota</taxon>
        <taxon>Chytridiomycota incertae sedis</taxon>
        <taxon>Chytridiomycetes</taxon>
        <taxon>Chytridiales</taxon>
        <taxon>Chytriomycetaceae</taxon>
        <taxon>Physocladia</taxon>
    </lineage>
</organism>
<dbReference type="Gene3D" id="1.10.510.10">
    <property type="entry name" value="Transferase(Phosphotransferase) domain 1"/>
    <property type="match status" value="3"/>
</dbReference>
<evidence type="ECO:0000256" key="6">
    <source>
        <dbReference type="PROSITE-ProRule" id="PRU10141"/>
    </source>
</evidence>
<feature type="region of interest" description="Disordered" evidence="7">
    <location>
        <begin position="426"/>
        <end position="445"/>
    </location>
</feature>
<evidence type="ECO:0000313" key="9">
    <source>
        <dbReference type="EMBL" id="KAJ3140437.1"/>
    </source>
</evidence>
<reference evidence="9" key="1">
    <citation type="submission" date="2020-05" db="EMBL/GenBank/DDBJ databases">
        <title>Phylogenomic resolution of chytrid fungi.</title>
        <authorList>
            <person name="Stajich J.E."/>
            <person name="Amses K."/>
            <person name="Simmons R."/>
            <person name="Seto K."/>
            <person name="Myers J."/>
            <person name="Bonds A."/>
            <person name="Quandt C.A."/>
            <person name="Barry K."/>
            <person name="Liu P."/>
            <person name="Grigoriev I."/>
            <person name="Longcore J.E."/>
            <person name="James T.Y."/>
        </authorList>
    </citation>
    <scope>NUCLEOTIDE SEQUENCE</scope>
    <source>
        <strain evidence="9">JEL0513</strain>
    </source>
</reference>
<gene>
    <name evidence="9" type="primary">DYRK1A</name>
    <name evidence="9" type="ORF">HK100_009635</name>
</gene>
<evidence type="ECO:0000313" key="10">
    <source>
        <dbReference type="Proteomes" id="UP001211907"/>
    </source>
</evidence>
<proteinExistence type="predicted"/>
<feature type="binding site" evidence="6">
    <location>
        <position position="143"/>
    </location>
    <ligand>
        <name>ATP</name>
        <dbReference type="ChEBI" id="CHEBI:30616"/>
    </ligand>
</feature>
<protein>
    <submittedName>
        <fullName evidence="9">Dual specificity tyrosine-phosphorylation-regulated kinase 1A</fullName>
    </submittedName>
</protein>
<dbReference type="InterPro" id="IPR000719">
    <property type="entry name" value="Prot_kinase_dom"/>
</dbReference>
<dbReference type="InterPro" id="IPR011009">
    <property type="entry name" value="Kinase-like_dom_sf"/>
</dbReference>
<feature type="domain" description="Protein kinase" evidence="8">
    <location>
        <begin position="113"/>
        <end position="495"/>
    </location>
</feature>
<dbReference type="PANTHER" id="PTHR24058:SF28">
    <property type="entry name" value="SERINE_THREONINE-PROTEIN KINASE MINIBRAIN"/>
    <property type="match status" value="1"/>
</dbReference>
<keyword evidence="3 6" id="KW-0547">Nucleotide-binding</keyword>
<feature type="compositionally biased region" description="Low complexity" evidence="7">
    <location>
        <begin position="511"/>
        <end position="529"/>
    </location>
</feature>
<dbReference type="InterPro" id="IPR050494">
    <property type="entry name" value="Ser_Thr_dual-spec_kinase"/>
</dbReference>
<dbReference type="PROSITE" id="PS00107">
    <property type="entry name" value="PROTEIN_KINASE_ATP"/>
    <property type="match status" value="1"/>
</dbReference>
<dbReference type="SMART" id="SM00220">
    <property type="entry name" value="S_TKc"/>
    <property type="match status" value="1"/>
</dbReference>
<keyword evidence="1" id="KW-0723">Serine/threonine-protein kinase</keyword>
<feature type="compositionally biased region" description="Low complexity" evidence="7">
    <location>
        <begin position="47"/>
        <end position="59"/>
    </location>
</feature>
<accession>A0AAD5TF12</accession>
<keyword evidence="5 6" id="KW-0067">ATP-binding</keyword>
<feature type="region of interest" description="Disordered" evidence="7">
    <location>
        <begin position="510"/>
        <end position="540"/>
    </location>
</feature>